<proteinExistence type="predicted"/>
<feature type="compositionally biased region" description="Basic and acidic residues" evidence="7">
    <location>
        <begin position="22"/>
        <end position="47"/>
    </location>
</feature>
<sequence length="467" mass="52208">MPSVKAQSPNGGVGLRGSEGLLARKLEYQLREREKRKEKKNKEEEKVNNSSNSDNNNNDNTTGFNKEDSEANGRGNKFKLNVNAPEFVPRSSSASPGMPLSTGYFYPYLQFPPGGAGAAVAPDWVYFADHDPILFAPDFHAKINPAQFKSSADIVQKIVKQVEYQFSDTNLVANDFLMKIMNKDPDGYVPMSVIASWKKIKSLGASNHMLVKALRTSTKLLVSEDGKKIKRKQLFTERDKEELQSRTVIVENLPEDYSRQNLEKIFGAIGRVKNIRICHPPEPNSARSSNSDVLISNKVHAFVEYETTDQADKAVEKLNDERNWRKGLRVRTMLRRSPRSVIRSRRPEYDHFDINSEDEKSPPSQSSTAIDNLLDQSNEENQYGMKKAWGRGRMKMQVPPQNINGRGVLSQSPQSPNYGLPESPSTKQGPRMPDGTRGFTLGRGKPLTSLLGCLQLPSAVLASPAQL</sequence>
<dbReference type="CDD" id="cd12288">
    <property type="entry name" value="RRM_La_like_plant"/>
    <property type="match status" value="1"/>
</dbReference>
<dbReference type="PANTHER" id="PTHR22792">
    <property type="entry name" value="LUPUS LA PROTEIN-RELATED"/>
    <property type="match status" value="1"/>
</dbReference>
<evidence type="ECO:0000256" key="4">
    <source>
        <dbReference type="ARBA" id="ARBA00023163"/>
    </source>
</evidence>
<feature type="compositionally biased region" description="Low complexity" evidence="7">
    <location>
        <begin position="48"/>
        <end position="60"/>
    </location>
</feature>
<evidence type="ECO:0000256" key="2">
    <source>
        <dbReference type="ARBA" id="ARBA00022884"/>
    </source>
</evidence>
<dbReference type="PANTHER" id="PTHR22792:SF62">
    <property type="entry name" value="LA-RELATED PROTEIN 7"/>
    <property type="match status" value="1"/>
</dbReference>
<dbReference type="PRINTS" id="PR00302">
    <property type="entry name" value="LUPUSLA"/>
</dbReference>
<dbReference type="InterPro" id="IPR012677">
    <property type="entry name" value="Nucleotide-bd_a/b_plait_sf"/>
</dbReference>
<evidence type="ECO:0000313" key="11">
    <source>
        <dbReference type="RefSeq" id="XP_020095128.1"/>
    </source>
</evidence>
<dbReference type="CDD" id="cd08033">
    <property type="entry name" value="LARP_6"/>
    <property type="match status" value="1"/>
</dbReference>
<accession>A0A6P5FNU8</accession>
<organism evidence="10 11">
    <name type="scientific">Ananas comosus</name>
    <name type="common">Pineapple</name>
    <name type="synonym">Ananas ananas</name>
    <dbReference type="NCBI Taxonomy" id="4615"/>
    <lineage>
        <taxon>Eukaryota</taxon>
        <taxon>Viridiplantae</taxon>
        <taxon>Streptophyta</taxon>
        <taxon>Embryophyta</taxon>
        <taxon>Tracheophyta</taxon>
        <taxon>Spermatophyta</taxon>
        <taxon>Magnoliopsida</taxon>
        <taxon>Liliopsida</taxon>
        <taxon>Poales</taxon>
        <taxon>Bromeliaceae</taxon>
        <taxon>Bromelioideae</taxon>
        <taxon>Ananas</taxon>
    </lineage>
</organism>
<dbReference type="OrthoDB" id="435402at2759"/>
<dbReference type="InterPro" id="IPR000504">
    <property type="entry name" value="RRM_dom"/>
</dbReference>
<dbReference type="Pfam" id="PF05383">
    <property type="entry name" value="La"/>
    <property type="match status" value="1"/>
</dbReference>
<dbReference type="InterPro" id="IPR009818">
    <property type="entry name" value="PAM2_motif"/>
</dbReference>
<feature type="region of interest" description="Disordered" evidence="7">
    <location>
        <begin position="1"/>
        <end position="77"/>
    </location>
</feature>
<dbReference type="SMART" id="SM00715">
    <property type="entry name" value="LA"/>
    <property type="match status" value="1"/>
</dbReference>
<dbReference type="SUPFAM" id="SSF54928">
    <property type="entry name" value="RNA-binding domain, RBD"/>
    <property type="match status" value="1"/>
</dbReference>
<gene>
    <name evidence="11" type="primary">LOC109714830</name>
</gene>
<dbReference type="InterPro" id="IPR002344">
    <property type="entry name" value="Lupus_La"/>
</dbReference>
<feature type="domain" description="HTH La-type RNA-binding" evidence="9">
    <location>
        <begin position="148"/>
        <end position="239"/>
    </location>
</feature>
<dbReference type="InterPro" id="IPR045180">
    <property type="entry name" value="La_dom_prot"/>
</dbReference>
<comment type="subcellular location">
    <subcellularLocation>
        <location evidence="1">Nucleus</location>
    </subcellularLocation>
</comment>
<feature type="compositionally biased region" description="Polar residues" evidence="7">
    <location>
        <begin position="399"/>
        <end position="428"/>
    </location>
</feature>
<protein>
    <submittedName>
        <fullName evidence="11">La-related protein 6C-like</fullName>
    </submittedName>
</protein>
<dbReference type="InterPro" id="IPR006630">
    <property type="entry name" value="La_HTH"/>
</dbReference>
<dbReference type="SMART" id="SM00360">
    <property type="entry name" value="RRM"/>
    <property type="match status" value="1"/>
</dbReference>
<dbReference type="InterPro" id="IPR036388">
    <property type="entry name" value="WH-like_DNA-bd_sf"/>
</dbReference>
<dbReference type="GeneID" id="109714830"/>
<feature type="compositionally biased region" description="Polar residues" evidence="7">
    <location>
        <begin position="1"/>
        <end position="10"/>
    </location>
</feature>
<feature type="region of interest" description="Disordered" evidence="7">
    <location>
        <begin position="347"/>
        <end position="439"/>
    </location>
</feature>
<dbReference type="SUPFAM" id="SSF46785">
    <property type="entry name" value="Winged helix' DNA-binding domain"/>
    <property type="match status" value="1"/>
</dbReference>
<feature type="compositionally biased region" description="Basic and acidic residues" evidence="7">
    <location>
        <begin position="347"/>
        <end position="361"/>
    </location>
</feature>
<dbReference type="InterPro" id="IPR034878">
    <property type="entry name" value="La-rel_plant_RRM"/>
</dbReference>
<keyword evidence="2 6" id="KW-0694">RNA-binding</keyword>
<evidence type="ECO:0000256" key="5">
    <source>
        <dbReference type="ARBA" id="ARBA00023242"/>
    </source>
</evidence>
<dbReference type="Pfam" id="PF00076">
    <property type="entry name" value="RRM_1"/>
    <property type="match status" value="1"/>
</dbReference>
<dbReference type="InterPro" id="IPR036390">
    <property type="entry name" value="WH_DNA-bd_sf"/>
</dbReference>
<dbReference type="GO" id="GO:0003723">
    <property type="term" value="F:RNA binding"/>
    <property type="evidence" value="ECO:0007669"/>
    <property type="project" value="UniProtKB-UniRule"/>
</dbReference>
<evidence type="ECO:0000313" key="10">
    <source>
        <dbReference type="Proteomes" id="UP000515123"/>
    </source>
</evidence>
<evidence type="ECO:0000256" key="7">
    <source>
        <dbReference type="SAM" id="MobiDB-lite"/>
    </source>
</evidence>
<reference evidence="11" key="2">
    <citation type="submission" date="2025-08" db="UniProtKB">
        <authorList>
            <consortium name="RefSeq"/>
        </authorList>
    </citation>
    <scope>IDENTIFICATION</scope>
    <source>
        <tissue evidence="11">Leaf</tissue>
    </source>
</reference>
<evidence type="ECO:0000259" key="9">
    <source>
        <dbReference type="PROSITE" id="PS50961"/>
    </source>
</evidence>
<evidence type="ECO:0000256" key="1">
    <source>
        <dbReference type="ARBA" id="ARBA00004123"/>
    </source>
</evidence>
<keyword evidence="4" id="KW-0804">Transcription</keyword>
<dbReference type="RefSeq" id="XP_020095128.1">
    <property type="nucleotide sequence ID" value="XM_020239539.1"/>
</dbReference>
<evidence type="ECO:0000256" key="6">
    <source>
        <dbReference type="PROSITE-ProRule" id="PRU00332"/>
    </source>
</evidence>
<dbReference type="GO" id="GO:0006396">
    <property type="term" value="P:RNA processing"/>
    <property type="evidence" value="ECO:0007669"/>
    <property type="project" value="InterPro"/>
</dbReference>
<keyword evidence="3" id="KW-0805">Transcription regulation</keyword>
<dbReference type="Proteomes" id="UP000515123">
    <property type="component" value="Linkage group 9"/>
</dbReference>
<evidence type="ECO:0000259" key="8">
    <source>
        <dbReference type="PROSITE" id="PS50102"/>
    </source>
</evidence>
<dbReference type="GO" id="GO:0005634">
    <property type="term" value="C:nucleus"/>
    <property type="evidence" value="ECO:0007669"/>
    <property type="project" value="UniProtKB-SubCell"/>
</dbReference>
<feature type="domain" description="RRM" evidence="8">
    <location>
        <begin position="246"/>
        <end position="337"/>
    </location>
</feature>
<name>A0A6P5FNU8_ANACO</name>
<dbReference type="Gene3D" id="3.30.70.330">
    <property type="match status" value="1"/>
</dbReference>
<keyword evidence="5" id="KW-0539">Nucleus</keyword>
<dbReference type="InterPro" id="IPR035979">
    <property type="entry name" value="RBD_domain_sf"/>
</dbReference>
<dbReference type="PROSITE" id="PS50961">
    <property type="entry name" value="HTH_LA"/>
    <property type="match status" value="1"/>
</dbReference>
<evidence type="ECO:0000256" key="3">
    <source>
        <dbReference type="ARBA" id="ARBA00023015"/>
    </source>
</evidence>
<feature type="compositionally biased region" description="Polar residues" evidence="7">
    <location>
        <begin position="362"/>
        <end position="381"/>
    </location>
</feature>
<dbReference type="AlphaFoldDB" id="A0A6P5FNU8"/>
<dbReference type="Gene3D" id="1.10.10.10">
    <property type="entry name" value="Winged helix-like DNA-binding domain superfamily/Winged helix DNA-binding domain"/>
    <property type="match status" value="1"/>
</dbReference>
<dbReference type="GO" id="GO:1990904">
    <property type="term" value="C:ribonucleoprotein complex"/>
    <property type="evidence" value="ECO:0007669"/>
    <property type="project" value="InterPro"/>
</dbReference>
<dbReference type="Pfam" id="PF07145">
    <property type="entry name" value="PAM2"/>
    <property type="match status" value="1"/>
</dbReference>
<dbReference type="PROSITE" id="PS50102">
    <property type="entry name" value="RRM"/>
    <property type="match status" value="1"/>
</dbReference>
<reference evidence="10" key="1">
    <citation type="journal article" date="2015" name="Nat. Genet.">
        <title>The pineapple genome and the evolution of CAM photosynthesis.</title>
        <authorList>
            <person name="Ming R."/>
            <person name="VanBuren R."/>
            <person name="Wai C.M."/>
            <person name="Tang H."/>
            <person name="Schatz M.C."/>
            <person name="Bowers J.E."/>
            <person name="Lyons E."/>
            <person name="Wang M.L."/>
            <person name="Chen J."/>
            <person name="Biggers E."/>
            <person name="Zhang J."/>
            <person name="Huang L."/>
            <person name="Zhang L."/>
            <person name="Miao W."/>
            <person name="Zhang J."/>
            <person name="Ye Z."/>
            <person name="Miao C."/>
            <person name="Lin Z."/>
            <person name="Wang H."/>
            <person name="Zhou H."/>
            <person name="Yim W.C."/>
            <person name="Priest H.D."/>
            <person name="Zheng C."/>
            <person name="Woodhouse M."/>
            <person name="Edger P.P."/>
            <person name="Guyot R."/>
            <person name="Guo H.B."/>
            <person name="Guo H."/>
            <person name="Zheng G."/>
            <person name="Singh R."/>
            <person name="Sharma A."/>
            <person name="Min X."/>
            <person name="Zheng Y."/>
            <person name="Lee H."/>
            <person name="Gurtowski J."/>
            <person name="Sedlazeck F.J."/>
            <person name="Harkess A."/>
            <person name="McKain M.R."/>
            <person name="Liao Z."/>
            <person name="Fang J."/>
            <person name="Liu J."/>
            <person name="Zhang X."/>
            <person name="Zhang Q."/>
            <person name="Hu W."/>
            <person name="Qin Y."/>
            <person name="Wang K."/>
            <person name="Chen L.Y."/>
            <person name="Shirley N."/>
            <person name="Lin Y.R."/>
            <person name="Liu L.Y."/>
            <person name="Hernandez A.G."/>
            <person name="Wright C.L."/>
            <person name="Bulone V."/>
            <person name="Tuskan G.A."/>
            <person name="Heath K."/>
            <person name="Zee F."/>
            <person name="Moore P.H."/>
            <person name="Sunkar R."/>
            <person name="Leebens-Mack J.H."/>
            <person name="Mockler T."/>
            <person name="Bennetzen J.L."/>
            <person name="Freeling M."/>
            <person name="Sankoff D."/>
            <person name="Paterson A.H."/>
            <person name="Zhu X."/>
            <person name="Yang X."/>
            <person name="Smith J.A."/>
            <person name="Cushman J.C."/>
            <person name="Paull R.E."/>
            <person name="Yu Q."/>
        </authorList>
    </citation>
    <scope>NUCLEOTIDE SEQUENCE [LARGE SCALE GENOMIC DNA]</scope>
    <source>
        <strain evidence="10">cv. F153</strain>
    </source>
</reference>
<keyword evidence="10" id="KW-1185">Reference proteome</keyword>